<feature type="active site" evidence="1">
    <location>
        <position position="248"/>
    </location>
</feature>
<dbReference type="EMBL" id="FMDN01000002">
    <property type="protein sequence ID" value="SCG38084.1"/>
    <property type="molecule type" value="Genomic_DNA"/>
</dbReference>
<evidence type="ECO:0000313" key="6">
    <source>
        <dbReference type="Proteomes" id="UP000199408"/>
    </source>
</evidence>
<evidence type="ECO:0000259" key="4">
    <source>
        <dbReference type="Pfam" id="PF13472"/>
    </source>
</evidence>
<protein>
    <submittedName>
        <fullName evidence="5">GDSL-like Lipase/Acylhydrolase family protein</fullName>
    </submittedName>
</protein>
<evidence type="ECO:0000256" key="1">
    <source>
        <dbReference type="PIRSR" id="PIRSR637460-1"/>
    </source>
</evidence>
<dbReference type="RefSeq" id="WP_091291352.1">
    <property type="nucleotide sequence ID" value="NZ_FMDN01000002.1"/>
</dbReference>
<accession>A0A1C5GWD1</accession>
<dbReference type="OrthoDB" id="5503950at2"/>
<dbReference type="GO" id="GO:0019433">
    <property type="term" value="P:triglyceride catabolic process"/>
    <property type="evidence" value="ECO:0007669"/>
    <property type="project" value="TreeGrafter"/>
</dbReference>
<name>A0A1C5GWD1_9ACTN</name>
<keyword evidence="5" id="KW-0378">Hydrolase</keyword>
<evidence type="ECO:0000256" key="3">
    <source>
        <dbReference type="SAM" id="SignalP"/>
    </source>
</evidence>
<evidence type="ECO:0000256" key="2">
    <source>
        <dbReference type="PIRSR" id="PIRSR637460-2"/>
    </source>
</evidence>
<dbReference type="STRING" id="47864.GA0070560_102210"/>
<dbReference type="Gene3D" id="3.40.50.1110">
    <property type="entry name" value="SGNH hydrolase"/>
    <property type="match status" value="1"/>
</dbReference>
<feature type="domain" description="SGNH hydrolase-type esterase" evidence="4">
    <location>
        <begin position="37"/>
        <end position="254"/>
    </location>
</feature>
<dbReference type="AlphaFoldDB" id="A0A1C5GWD1"/>
<keyword evidence="3" id="KW-0732">Signal</keyword>
<sequence length="267" mass="27760">MRKSRLVTLALSMAASLGATLALAVPAQAAPADHYVALGDSYASGVGAGSYTSESGSCQRSTKAYPALYQANIRPASYRSVACSGARTTDVTNKQLSALSSTTTLVSVTVGGNDVGFANIMTTCVLYGQTQCVAAVQAAEDKARTQLPGLLSTVYKGIRAKAPNARVVVVGYPVFYQLGTFCVGLSATSRAKINEGINLVDDITRSAALAAGFKFADVRSIFVGHQLCSYGEKWLHALNYANIGISYHPTAAGQSGGYYPVFRSAAG</sequence>
<dbReference type="InterPro" id="IPR013830">
    <property type="entry name" value="SGNH_hydro"/>
</dbReference>
<dbReference type="InterPro" id="IPR037460">
    <property type="entry name" value="SEST-like"/>
</dbReference>
<keyword evidence="2" id="KW-1015">Disulfide bond</keyword>
<dbReference type="Pfam" id="PF13472">
    <property type="entry name" value="Lipase_GDSL_2"/>
    <property type="match status" value="1"/>
</dbReference>
<dbReference type="Proteomes" id="UP000199408">
    <property type="component" value="Unassembled WGS sequence"/>
</dbReference>
<keyword evidence="6" id="KW-1185">Reference proteome</keyword>
<organism evidence="5 6">
    <name type="scientific">Micromonospora halophytica</name>
    <dbReference type="NCBI Taxonomy" id="47864"/>
    <lineage>
        <taxon>Bacteria</taxon>
        <taxon>Bacillati</taxon>
        <taxon>Actinomycetota</taxon>
        <taxon>Actinomycetes</taxon>
        <taxon>Micromonosporales</taxon>
        <taxon>Micromonosporaceae</taxon>
        <taxon>Micromonospora</taxon>
    </lineage>
</organism>
<dbReference type="InterPro" id="IPR036514">
    <property type="entry name" value="SGNH_hydro_sf"/>
</dbReference>
<dbReference type="GO" id="GO:0004806">
    <property type="term" value="F:triacylglycerol lipase activity"/>
    <property type="evidence" value="ECO:0007669"/>
    <property type="project" value="TreeGrafter"/>
</dbReference>
<dbReference type="CDD" id="cd01823">
    <property type="entry name" value="SEST_like"/>
    <property type="match status" value="1"/>
</dbReference>
<dbReference type="PANTHER" id="PTHR37981">
    <property type="entry name" value="LIPASE 2"/>
    <property type="match status" value="1"/>
</dbReference>
<feature type="active site" description="Nucleophile" evidence="1">
    <location>
        <position position="41"/>
    </location>
</feature>
<dbReference type="SUPFAM" id="SSF52266">
    <property type="entry name" value="SGNH hydrolase"/>
    <property type="match status" value="1"/>
</dbReference>
<feature type="disulfide bond" evidence="2">
    <location>
        <begin position="182"/>
        <end position="228"/>
    </location>
</feature>
<reference evidence="6" key="1">
    <citation type="submission" date="2016-06" db="EMBL/GenBank/DDBJ databases">
        <authorList>
            <person name="Varghese N."/>
        </authorList>
    </citation>
    <scope>NUCLEOTIDE SEQUENCE [LARGE SCALE GENOMIC DNA]</scope>
    <source>
        <strain evidence="6">DSM 43171</strain>
    </source>
</reference>
<feature type="disulfide bond" evidence="2">
    <location>
        <begin position="58"/>
        <end position="83"/>
    </location>
</feature>
<feature type="disulfide bond" evidence="2">
    <location>
        <begin position="124"/>
        <end position="132"/>
    </location>
</feature>
<feature type="chain" id="PRO_5008717084" evidence="3">
    <location>
        <begin position="30"/>
        <end position="267"/>
    </location>
</feature>
<evidence type="ECO:0000313" key="5">
    <source>
        <dbReference type="EMBL" id="SCG38084.1"/>
    </source>
</evidence>
<gene>
    <name evidence="5" type="ORF">GA0070560_102210</name>
</gene>
<dbReference type="PANTHER" id="PTHR37981:SF1">
    <property type="entry name" value="SGNH HYDROLASE-TYPE ESTERASE DOMAIN-CONTAINING PROTEIN"/>
    <property type="match status" value="1"/>
</dbReference>
<feature type="signal peptide" evidence="3">
    <location>
        <begin position="1"/>
        <end position="29"/>
    </location>
</feature>
<proteinExistence type="predicted"/>